<keyword evidence="1" id="KW-0547">Nucleotide-binding</keyword>
<evidence type="ECO:0000313" key="5">
    <source>
        <dbReference type="Proteomes" id="UP000199409"/>
    </source>
</evidence>
<dbReference type="InterPro" id="IPR017871">
    <property type="entry name" value="ABC_transporter-like_CS"/>
</dbReference>
<sequence>MTDIILATENLVKSYAGSDRPAINGLSLQVDRGQIFGLLGPNGAGKTTTISILCTLLQPSSGSATILGHDVVRQATEVRRNIGLVPQDIALYGSLTARENLRYFARIYKISAKLIEERINECLQLAELQDCADRRVSTYSGGMKRRANLAAGILHQPEILFLDEPTVGIDAQSRNLILERLVELNHQGVTLIYTTHYMEEAQQICDQVAIVDGGQMIACGHPTQLVNDSPGCGNLEGLFLQLTGKQLRDRVE</sequence>
<dbReference type="InterPro" id="IPR027417">
    <property type="entry name" value="P-loop_NTPase"/>
</dbReference>
<dbReference type="SMART" id="SM00382">
    <property type="entry name" value="AAA"/>
    <property type="match status" value="1"/>
</dbReference>
<gene>
    <name evidence="4" type="ORF">SAMN05660420_00210</name>
</gene>
<keyword evidence="5" id="KW-1185">Reference proteome</keyword>
<dbReference type="Gene3D" id="3.40.50.300">
    <property type="entry name" value="P-loop containing nucleotide triphosphate hydrolases"/>
    <property type="match status" value="1"/>
</dbReference>
<keyword evidence="2 4" id="KW-0067">ATP-binding</keyword>
<dbReference type="SUPFAM" id="SSF52540">
    <property type="entry name" value="P-loop containing nucleoside triphosphate hydrolases"/>
    <property type="match status" value="1"/>
</dbReference>
<proteinExistence type="predicted"/>
<evidence type="ECO:0000256" key="1">
    <source>
        <dbReference type="ARBA" id="ARBA00022741"/>
    </source>
</evidence>
<feature type="domain" description="ABC transporter" evidence="3">
    <location>
        <begin position="6"/>
        <end position="238"/>
    </location>
</feature>
<dbReference type="PROSITE" id="PS50893">
    <property type="entry name" value="ABC_TRANSPORTER_2"/>
    <property type="match status" value="1"/>
</dbReference>
<dbReference type="Pfam" id="PF00005">
    <property type="entry name" value="ABC_tran"/>
    <property type="match status" value="1"/>
</dbReference>
<name>A0A1H3VPV9_9BACT</name>
<dbReference type="STRING" id="37625.SAMN05660420_00210"/>
<evidence type="ECO:0000313" key="4">
    <source>
        <dbReference type="EMBL" id="SDZ76837.1"/>
    </source>
</evidence>
<dbReference type="Proteomes" id="UP000199409">
    <property type="component" value="Unassembled WGS sequence"/>
</dbReference>
<dbReference type="InterPro" id="IPR003593">
    <property type="entry name" value="AAA+_ATPase"/>
</dbReference>
<dbReference type="PROSITE" id="PS00211">
    <property type="entry name" value="ABC_TRANSPORTER_1"/>
    <property type="match status" value="1"/>
</dbReference>
<reference evidence="4 5" key="1">
    <citation type="submission" date="2016-10" db="EMBL/GenBank/DDBJ databases">
        <authorList>
            <person name="de Groot N.N."/>
        </authorList>
    </citation>
    <scope>NUCLEOTIDE SEQUENCE [LARGE SCALE GENOMIC DNA]</scope>
    <source>
        <strain evidence="4 5">DSM 7343</strain>
    </source>
</reference>
<protein>
    <submittedName>
        <fullName evidence="4">ABC-2 type transport system ATP-binding protein</fullName>
    </submittedName>
</protein>
<evidence type="ECO:0000256" key="2">
    <source>
        <dbReference type="ARBA" id="ARBA00022840"/>
    </source>
</evidence>
<dbReference type="RefSeq" id="WP_217637414.1">
    <property type="nucleotide sequence ID" value="NZ_FNQN01000001.1"/>
</dbReference>
<evidence type="ECO:0000259" key="3">
    <source>
        <dbReference type="PROSITE" id="PS50893"/>
    </source>
</evidence>
<dbReference type="EMBL" id="FNQN01000001">
    <property type="protein sequence ID" value="SDZ76837.1"/>
    <property type="molecule type" value="Genomic_DNA"/>
</dbReference>
<organism evidence="4 5">
    <name type="scientific">Desulfuromusa kysingii</name>
    <dbReference type="NCBI Taxonomy" id="37625"/>
    <lineage>
        <taxon>Bacteria</taxon>
        <taxon>Pseudomonadati</taxon>
        <taxon>Thermodesulfobacteriota</taxon>
        <taxon>Desulfuromonadia</taxon>
        <taxon>Desulfuromonadales</taxon>
        <taxon>Geopsychrobacteraceae</taxon>
        <taxon>Desulfuromusa</taxon>
    </lineage>
</organism>
<dbReference type="PANTHER" id="PTHR43582:SF2">
    <property type="entry name" value="LINEARMYCIN RESISTANCE ATP-BINDING PROTEIN LNRL"/>
    <property type="match status" value="1"/>
</dbReference>
<dbReference type="GO" id="GO:0016887">
    <property type="term" value="F:ATP hydrolysis activity"/>
    <property type="evidence" value="ECO:0007669"/>
    <property type="project" value="InterPro"/>
</dbReference>
<dbReference type="PANTHER" id="PTHR43582">
    <property type="entry name" value="LINEARMYCIN RESISTANCE ATP-BINDING PROTEIN LNRL"/>
    <property type="match status" value="1"/>
</dbReference>
<dbReference type="InterPro" id="IPR003439">
    <property type="entry name" value="ABC_transporter-like_ATP-bd"/>
</dbReference>
<accession>A0A1H3VPV9</accession>
<dbReference type="AlphaFoldDB" id="A0A1H3VPV9"/>
<dbReference type="GO" id="GO:0005524">
    <property type="term" value="F:ATP binding"/>
    <property type="evidence" value="ECO:0007669"/>
    <property type="project" value="UniProtKB-KW"/>
</dbReference>